<reference evidence="3" key="1">
    <citation type="journal article" date="2021" name="Nat. Commun.">
        <title>Genetic determinants of endophytism in the Arabidopsis root mycobiome.</title>
        <authorList>
            <person name="Mesny F."/>
            <person name="Miyauchi S."/>
            <person name="Thiergart T."/>
            <person name="Pickel B."/>
            <person name="Atanasova L."/>
            <person name="Karlsson M."/>
            <person name="Huettel B."/>
            <person name="Barry K.W."/>
            <person name="Haridas S."/>
            <person name="Chen C."/>
            <person name="Bauer D."/>
            <person name="Andreopoulos W."/>
            <person name="Pangilinan J."/>
            <person name="LaButti K."/>
            <person name="Riley R."/>
            <person name="Lipzen A."/>
            <person name="Clum A."/>
            <person name="Drula E."/>
            <person name="Henrissat B."/>
            <person name="Kohler A."/>
            <person name="Grigoriev I.V."/>
            <person name="Martin F.M."/>
            <person name="Hacquard S."/>
        </authorList>
    </citation>
    <scope>NUCLEOTIDE SEQUENCE</scope>
    <source>
        <strain evidence="3">MPI-SDFR-AT-0120</strain>
    </source>
</reference>
<keyword evidence="2" id="KW-0732">Signal</keyword>
<gene>
    <name evidence="3" type="ORF">FB567DRAFT_298565</name>
</gene>
<feature type="region of interest" description="Disordered" evidence="1">
    <location>
        <begin position="43"/>
        <end position="74"/>
    </location>
</feature>
<comment type="caution">
    <text evidence="3">The sequence shown here is derived from an EMBL/GenBank/DDBJ whole genome shotgun (WGS) entry which is preliminary data.</text>
</comment>
<organism evidence="3 4">
    <name type="scientific">Paraphoma chrysanthemicola</name>
    <dbReference type="NCBI Taxonomy" id="798071"/>
    <lineage>
        <taxon>Eukaryota</taxon>
        <taxon>Fungi</taxon>
        <taxon>Dikarya</taxon>
        <taxon>Ascomycota</taxon>
        <taxon>Pezizomycotina</taxon>
        <taxon>Dothideomycetes</taxon>
        <taxon>Pleosporomycetidae</taxon>
        <taxon>Pleosporales</taxon>
        <taxon>Pleosporineae</taxon>
        <taxon>Phaeosphaeriaceae</taxon>
        <taxon>Paraphoma</taxon>
    </lineage>
</organism>
<accession>A0A8K0R9H6</accession>
<proteinExistence type="predicted"/>
<dbReference type="Proteomes" id="UP000813461">
    <property type="component" value="Unassembled WGS sequence"/>
</dbReference>
<dbReference type="OrthoDB" id="3797664at2759"/>
<dbReference type="EMBL" id="JAGMVJ010000005">
    <property type="protein sequence ID" value="KAH7090709.1"/>
    <property type="molecule type" value="Genomic_DNA"/>
</dbReference>
<feature type="chain" id="PRO_5035418301" description="GPI anchored serine-rich protein" evidence="2">
    <location>
        <begin position="17"/>
        <end position="132"/>
    </location>
</feature>
<keyword evidence="4" id="KW-1185">Reference proteome</keyword>
<evidence type="ECO:0000313" key="3">
    <source>
        <dbReference type="EMBL" id="KAH7090709.1"/>
    </source>
</evidence>
<name>A0A8K0R9H6_9PLEO</name>
<evidence type="ECO:0000256" key="1">
    <source>
        <dbReference type="SAM" id="MobiDB-lite"/>
    </source>
</evidence>
<evidence type="ECO:0008006" key="5">
    <source>
        <dbReference type="Google" id="ProtNLM"/>
    </source>
</evidence>
<sequence length="132" mass="12802">MKFSIIASALIAVAAAQYGTPAEESCSAVVTVTVTETLKHTPLAPSSHAATGPAPYPTTNVPKPSAPVGTGYPVVPGSSSKVPLDLTKTSVGTAAPSGTGAYSAPPTQFTGAASHIKVGGALAAGAVAALFL</sequence>
<feature type="signal peptide" evidence="2">
    <location>
        <begin position="1"/>
        <end position="16"/>
    </location>
</feature>
<evidence type="ECO:0000256" key="2">
    <source>
        <dbReference type="SAM" id="SignalP"/>
    </source>
</evidence>
<protein>
    <recommendedName>
        <fullName evidence="5">GPI anchored serine-rich protein</fullName>
    </recommendedName>
</protein>
<dbReference type="AlphaFoldDB" id="A0A8K0R9H6"/>
<evidence type="ECO:0000313" key="4">
    <source>
        <dbReference type="Proteomes" id="UP000813461"/>
    </source>
</evidence>